<evidence type="ECO:0000256" key="4">
    <source>
        <dbReference type="ARBA" id="ARBA00023125"/>
    </source>
</evidence>
<reference evidence="10 11" key="1">
    <citation type="submission" date="2018-08" db="EMBL/GenBank/DDBJ databases">
        <title>Genome and evolution of the arbuscular mycorrhizal fungus Diversispora epigaea (formerly Glomus versiforme) and its bacterial endosymbionts.</title>
        <authorList>
            <person name="Sun X."/>
            <person name="Fei Z."/>
            <person name="Harrison M."/>
        </authorList>
    </citation>
    <scope>NUCLEOTIDE SEQUENCE [LARGE SCALE GENOMIC DNA]</scope>
    <source>
        <strain evidence="10 11">IT104</strain>
    </source>
</reference>
<dbReference type="OrthoDB" id="2505440at2759"/>
<protein>
    <recommendedName>
        <fullName evidence="9">Transcriptional coactivator p15 (PC4) C-terminal domain-containing protein</fullName>
    </recommendedName>
</protein>
<evidence type="ECO:0000313" key="10">
    <source>
        <dbReference type="EMBL" id="RHZ43931.1"/>
    </source>
</evidence>
<evidence type="ECO:0000256" key="1">
    <source>
        <dbReference type="ARBA" id="ARBA00004123"/>
    </source>
</evidence>
<dbReference type="GO" id="GO:0060261">
    <property type="term" value="P:positive regulation of transcription initiation by RNA polymerase II"/>
    <property type="evidence" value="ECO:0007669"/>
    <property type="project" value="InterPro"/>
</dbReference>
<keyword evidence="8" id="KW-0732">Signal</keyword>
<comment type="similarity">
    <text evidence="2">Belongs to the transcriptional coactivator PC4 family.</text>
</comment>
<evidence type="ECO:0000256" key="5">
    <source>
        <dbReference type="ARBA" id="ARBA00023163"/>
    </source>
</evidence>
<organism evidence="10 11">
    <name type="scientific">Diversispora epigaea</name>
    <dbReference type="NCBI Taxonomy" id="1348612"/>
    <lineage>
        <taxon>Eukaryota</taxon>
        <taxon>Fungi</taxon>
        <taxon>Fungi incertae sedis</taxon>
        <taxon>Mucoromycota</taxon>
        <taxon>Glomeromycotina</taxon>
        <taxon>Glomeromycetes</taxon>
        <taxon>Diversisporales</taxon>
        <taxon>Diversisporaceae</taxon>
        <taxon>Diversispora</taxon>
    </lineage>
</organism>
<keyword evidence="3" id="KW-0805">Transcription regulation</keyword>
<dbReference type="InterPro" id="IPR045125">
    <property type="entry name" value="Sub1/Tcp4-like"/>
</dbReference>
<dbReference type="GO" id="GO:0003677">
    <property type="term" value="F:DNA binding"/>
    <property type="evidence" value="ECO:0007669"/>
    <property type="project" value="UniProtKB-KW"/>
</dbReference>
<keyword evidence="11" id="KW-1185">Reference proteome</keyword>
<dbReference type="AlphaFoldDB" id="A0A397FYU3"/>
<evidence type="ECO:0000256" key="6">
    <source>
        <dbReference type="ARBA" id="ARBA00023242"/>
    </source>
</evidence>
<keyword evidence="4" id="KW-0238">DNA-binding</keyword>
<gene>
    <name evidence="10" type="ORF">Glove_801g11</name>
</gene>
<accession>A0A397FYU3</accession>
<comment type="subcellular location">
    <subcellularLocation>
        <location evidence="1">Nucleus</location>
    </subcellularLocation>
</comment>
<sequence>MDHLTFVVVLLFYVHTYLAEKMKPIRLFAFNLYKFNSDLNKRYYFSIMPKRKNDDYIEDSDEAAGETSTDKDNKDTNMEPSGSNQKTREPKSNKKKAIQREREDDDRGENGDGEAYFKLSEKKRVTVRKFKNMILIDFREFFTNSDGDSNPTKKGIALQPEQWNKLKEFISDIDEEIENLK</sequence>
<dbReference type="EMBL" id="PQFF01000607">
    <property type="protein sequence ID" value="RHZ43931.1"/>
    <property type="molecule type" value="Genomic_DNA"/>
</dbReference>
<comment type="caution">
    <text evidence="10">The sequence shown here is derived from an EMBL/GenBank/DDBJ whole genome shotgun (WGS) entry which is preliminary data.</text>
</comment>
<evidence type="ECO:0000256" key="2">
    <source>
        <dbReference type="ARBA" id="ARBA00009001"/>
    </source>
</evidence>
<evidence type="ECO:0000256" key="7">
    <source>
        <dbReference type="SAM" id="MobiDB-lite"/>
    </source>
</evidence>
<evidence type="ECO:0000256" key="8">
    <source>
        <dbReference type="SAM" id="SignalP"/>
    </source>
</evidence>
<feature type="compositionally biased region" description="Basic and acidic residues" evidence="7">
    <location>
        <begin position="86"/>
        <end position="102"/>
    </location>
</feature>
<dbReference type="InterPro" id="IPR009044">
    <property type="entry name" value="ssDNA-bd_transcriptional_reg"/>
</dbReference>
<dbReference type="STRING" id="1348612.A0A397FYU3"/>
<keyword evidence="6" id="KW-0539">Nucleus</keyword>
<feature type="region of interest" description="Disordered" evidence="7">
    <location>
        <begin position="56"/>
        <end position="113"/>
    </location>
</feature>
<keyword evidence="5" id="KW-0804">Transcription</keyword>
<dbReference type="PANTHER" id="PTHR13215">
    <property type="entry name" value="RNA POLYMERASE II TRANSCRIPTIONAL COACTIVATOR"/>
    <property type="match status" value="1"/>
</dbReference>
<dbReference type="SUPFAM" id="SSF54447">
    <property type="entry name" value="ssDNA-binding transcriptional regulator domain"/>
    <property type="match status" value="1"/>
</dbReference>
<dbReference type="InterPro" id="IPR003173">
    <property type="entry name" value="PC4_C"/>
</dbReference>
<evidence type="ECO:0000256" key="3">
    <source>
        <dbReference type="ARBA" id="ARBA00023015"/>
    </source>
</evidence>
<name>A0A397FYU3_9GLOM</name>
<dbReference type="Gene3D" id="2.30.31.10">
    <property type="entry name" value="Transcriptional Coactivator Pc4, Chain A"/>
    <property type="match status" value="1"/>
</dbReference>
<feature type="chain" id="PRO_5017290146" description="Transcriptional coactivator p15 (PC4) C-terminal domain-containing protein" evidence="8">
    <location>
        <begin position="20"/>
        <end position="181"/>
    </location>
</feature>
<feature type="domain" description="Transcriptional coactivator p15 (PC4) C-terminal" evidence="9">
    <location>
        <begin position="117"/>
        <end position="168"/>
    </location>
</feature>
<dbReference type="Proteomes" id="UP000266861">
    <property type="component" value="Unassembled WGS sequence"/>
</dbReference>
<dbReference type="GO" id="GO:0005634">
    <property type="term" value="C:nucleus"/>
    <property type="evidence" value="ECO:0007669"/>
    <property type="project" value="UniProtKB-SubCell"/>
</dbReference>
<feature type="compositionally biased region" description="Basic and acidic residues" evidence="7">
    <location>
        <begin position="68"/>
        <end position="77"/>
    </location>
</feature>
<evidence type="ECO:0000313" key="11">
    <source>
        <dbReference type="Proteomes" id="UP000266861"/>
    </source>
</evidence>
<proteinExistence type="inferred from homology"/>
<evidence type="ECO:0000259" key="9">
    <source>
        <dbReference type="Pfam" id="PF02229"/>
    </source>
</evidence>
<dbReference type="GO" id="GO:0003713">
    <property type="term" value="F:transcription coactivator activity"/>
    <property type="evidence" value="ECO:0007669"/>
    <property type="project" value="InterPro"/>
</dbReference>
<dbReference type="Pfam" id="PF02229">
    <property type="entry name" value="PC4"/>
    <property type="match status" value="1"/>
</dbReference>
<feature type="signal peptide" evidence="8">
    <location>
        <begin position="1"/>
        <end position="19"/>
    </location>
</feature>